<evidence type="ECO:0000256" key="5">
    <source>
        <dbReference type="ARBA" id="ARBA00023136"/>
    </source>
</evidence>
<protein>
    <submittedName>
        <fullName evidence="8">ABC-2 type transport system permease protein</fullName>
    </submittedName>
</protein>
<evidence type="ECO:0000256" key="1">
    <source>
        <dbReference type="ARBA" id="ARBA00004651"/>
    </source>
</evidence>
<evidence type="ECO:0000256" key="3">
    <source>
        <dbReference type="ARBA" id="ARBA00022692"/>
    </source>
</evidence>
<dbReference type="PANTHER" id="PTHR30294:SF38">
    <property type="entry name" value="TRANSPORT PERMEASE PROTEIN"/>
    <property type="match status" value="1"/>
</dbReference>
<evidence type="ECO:0000259" key="7">
    <source>
        <dbReference type="Pfam" id="PF12698"/>
    </source>
</evidence>
<feature type="transmembrane region" description="Helical" evidence="6">
    <location>
        <begin position="341"/>
        <end position="365"/>
    </location>
</feature>
<keyword evidence="4 6" id="KW-1133">Transmembrane helix</keyword>
<keyword evidence="5 6" id="KW-0472">Membrane</keyword>
<keyword evidence="2" id="KW-1003">Cell membrane</keyword>
<organism evidence="8 9">
    <name type="scientific">Paenibacillus lactis</name>
    <dbReference type="NCBI Taxonomy" id="228574"/>
    <lineage>
        <taxon>Bacteria</taxon>
        <taxon>Bacillati</taxon>
        <taxon>Bacillota</taxon>
        <taxon>Bacilli</taxon>
        <taxon>Bacillales</taxon>
        <taxon>Paenibacillaceae</taxon>
        <taxon>Paenibacillus</taxon>
    </lineage>
</organism>
<dbReference type="InterPro" id="IPR051449">
    <property type="entry name" value="ABC-2_transporter_component"/>
</dbReference>
<sequence length="426" mass="46805">MGIYFKKDILLFWRDRKEVLVALLLPIALTLILGFALPGWVNNSNPSLEMKVALVNQNRHTEGVARFHEQLKGSLLSPDEQDGLVEETAMLDLDPEAMLMGMFRSEDVSRYIEVLQLDHETAYTKLKAGEVTAVITIPETYTLDSLNKLLLNEGDGAALLLTAEEDTTKVSVLQNMLNGLLSTVNYQAALSHAAGSGSDGSTWSAPRTPVGGLERIEGVRMITSFQYFAFAITIFVTLSISITMASKSITEKREKVFTRLLYSGARPMQFQLGKMASTFCIALLQMLVVILLSHVLFQLFPGRPLSFWLGLGIFMVLLCAVVAAFAGLFTAMVFRMKDGDVAVGISFIALILLGVIGGSMVPMYILPDWLMEVGRLTPNGLALTSLIQWIQGTPLQELWLPMLSLGIYTVIIMAAGLWMFPKKGGI</sequence>
<accession>A0ABS4FG92</accession>
<dbReference type="RefSeq" id="WP_210095287.1">
    <property type="nucleotide sequence ID" value="NZ_BOSA01000019.1"/>
</dbReference>
<evidence type="ECO:0000256" key="6">
    <source>
        <dbReference type="SAM" id="Phobius"/>
    </source>
</evidence>
<feature type="transmembrane region" description="Helical" evidence="6">
    <location>
        <begin position="225"/>
        <end position="245"/>
    </location>
</feature>
<comment type="subcellular location">
    <subcellularLocation>
        <location evidence="1">Cell membrane</location>
        <topology evidence="1">Multi-pass membrane protein</topology>
    </subcellularLocation>
</comment>
<evidence type="ECO:0000256" key="4">
    <source>
        <dbReference type="ARBA" id="ARBA00022989"/>
    </source>
</evidence>
<feature type="transmembrane region" description="Helical" evidence="6">
    <location>
        <begin position="20"/>
        <end position="41"/>
    </location>
</feature>
<comment type="caution">
    <text evidence="8">The sequence shown here is derived from an EMBL/GenBank/DDBJ whole genome shotgun (WGS) entry which is preliminary data.</text>
</comment>
<dbReference type="GeneID" id="95406282"/>
<keyword evidence="9" id="KW-1185">Reference proteome</keyword>
<dbReference type="Pfam" id="PF12698">
    <property type="entry name" value="ABC2_membrane_3"/>
    <property type="match status" value="1"/>
</dbReference>
<proteinExistence type="predicted"/>
<dbReference type="Proteomes" id="UP000706926">
    <property type="component" value="Unassembled WGS sequence"/>
</dbReference>
<reference evidence="8 9" key="1">
    <citation type="submission" date="2021-03" db="EMBL/GenBank/DDBJ databases">
        <title>Genomic Encyclopedia of Type Strains, Phase IV (KMG-IV): sequencing the most valuable type-strain genomes for metagenomic binning, comparative biology and taxonomic classification.</title>
        <authorList>
            <person name="Goeker M."/>
        </authorList>
    </citation>
    <scope>NUCLEOTIDE SEQUENCE [LARGE SCALE GENOMIC DNA]</scope>
    <source>
        <strain evidence="8 9">DSM 15596</strain>
    </source>
</reference>
<feature type="transmembrane region" description="Helical" evidence="6">
    <location>
        <begin position="276"/>
        <end position="300"/>
    </location>
</feature>
<gene>
    <name evidence="8" type="ORF">J2Z18_004370</name>
</gene>
<dbReference type="PANTHER" id="PTHR30294">
    <property type="entry name" value="MEMBRANE COMPONENT OF ABC TRANSPORTER YHHJ-RELATED"/>
    <property type="match status" value="1"/>
</dbReference>
<feature type="transmembrane region" description="Helical" evidence="6">
    <location>
        <begin position="398"/>
        <end position="420"/>
    </location>
</feature>
<evidence type="ECO:0000313" key="9">
    <source>
        <dbReference type="Proteomes" id="UP000706926"/>
    </source>
</evidence>
<dbReference type="EMBL" id="JAGGKI010000013">
    <property type="protein sequence ID" value="MBP1895260.1"/>
    <property type="molecule type" value="Genomic_DNA"/>
</dbReference>
<name>A0ABS4FG92_9BACL</name>
<evidence type="ECO:0000256" key="2">
    <source>
        <dbReference type="ARBA" id="ARBA00022475"/>
    </source>
</evidence>
<feature type="domain" description="ABC-2 type transporter transmembrane" evidence="7">
    <location>
        <begin position="19"/>
        <end position="418"/>
    </location>
</feature>
<feature type="transmembrane region" description="Helical" evidence="6">
    <location>
        <begin position="306"/>
        <end position="329"/>
    </location>
</feature>
<dbReference type="InterPro" id="IPR013525">
    <property type="entry name" value="ABC2_TM"/>
</dbReference>
<keyword evidence="3 6" id="KW-0812">Transmembrane</keyword>
<evidence type="ECO:0000313" key="8">
    <source>
        <dbReference type="EMBL" id="MBP1895260.1"/>
    </source>
</evidence>